<organism evidence="7 8">
    <name type="scientific">Apiospora kogelbergensis</name>
    <dbReference type="NCBI Taxonomy" id="1337665"/>
    <lineage>
        <taxon>Eukaryota</taxon>
        <taxon>Fungi</taxon>
        <taxon>Dikarya</taxon>
        <taxon>Ascomycota</taxon>
        <taxon>Pezizomycotina</taxon>
        <taxon>Sordariomycetes</taxon>
        <taxon>Xylariomycetidae</taxon>
        <taxon>Amphisphaeriales</taxon>
        <taxon>Apiosporaceae</taxon>
        <taxon>Apiospora</taxon>
    </lineage>
</organism>
<dbReference type="GO" id="GO:0071949">
    <property type="term" value="F:FAD binding"/>
    <property type="evidence" value="ECO:0007669"/>
    <property type="project" value="InterPro"/>
</dbReference>
<keyword evidence="2" id="KW-0285">Flavoprotein</keyword>
<keyword evidence="3" id="KW-0274">FAD</keyword>
<feature type="domain" description="FAD-binding" evidence="6">
    <location>
        <begin position="298"/>
        <end position="343"/>
    </location>
</feature>
<keyword evidence="5" id="KW-0503">Monooxygenase</keyword>
<dbReference type="InterPro" id="IPR036188">
    <property type="entry name" value="FAD/NAD-bd_sf"/>
</dbReference>
<dbReference type="GO" id="GO:0004497">
    <property type="term" value="F:monooxygenase activity"/>
    <property type="evidence" value="ECO:0007669"/>
    <property type="project" value="UniProtKB-KW"/>
</dbReference>
<dbReference type="PANTHER" id="PTHR46972:SF1">
    <property type="entry name" value="FAD DEPENDENT OXIDOREDUCTASE DOMAIN-CONTAINING PROTEIN"/>
    <property type="match status" value="1"/>
</dbReference>
<proteinExistence type="predicted"/>
<dbReference type="AlphaFoldDB" id="A0AAW0Q3B7"/>
<keyword evidence="8" id="KW-1185">Reference proteome</keyword>
<dbReference type="PANTHER" id="PTHR46972">
    <property type="entry name" value="MONOOXYGENASE ASQM-RELATED"/>
    <property type="match status" value="1"/>
</dbReference>
<reference evidence="7 8" key="1">
    <citation type="submission" date="2023-01" db="EMBL/GenBank/DDBJ databases">
        <title>Analysis of 21 Apiospora genomes using comparative genomics revels a genus with tremendous synthesis potential of carbohydrate active enzymes and secondary metabolites.</title>
        <authorList>
            <person name="Sorensen T."/>
        </authorList>
    </citation>
    <scope>NUCLEOTIDE SEQUENCE [LARGE SCALE GENOMIC DNA]</scope>
    <source>
        <strain evidence="7 8">CBS 117206</strain>
    </source>
</reference>
<dbReference type="InterPro" id="IPR002938">
    <property type="entry name" value="FAD-bd"/>
</dbReference>
<protein>
    <submittedName>
        <fullName evidence="7">FAD/NAD(P)-binding domain-containing protein</fullName>
    </submittedName>
</protein>
<comment type="caution">
    <text evidence="7">The sequence shown here is derived from an EMBL/GenBank/DDBJ whole genome shotgun (WGS) entry which is preliminary data.</text>
</comment>
<evidence type="ECO:0000256" key="3">
    <source>
        <dbReference type="ARBA" id="ARBA00022827"/>
    </source>
</evidence>
<gene>
    <name evidence="7" type="ORF">PG999_014441</name>
</gene>
<evidence type="ECO:0000256" key="2">
    <source>
        <dbReference type="ARBA" id="ARBA00022630"/>
    </source>
</evidence>
<sequence length="395" mass="43903">MSWMSVLVVDDADFVDIGHRRVTDLQRHSNLQVFEKSTHRHGKNRGGSLDLHADSGQRALKEAGLLEKFQRLARPEGETLRIIAPDGEVLMDESRGDPGRPDEFANRPEIDRTQLTDLLLGSLPPEAVKWGCRMLKIQELENSKLNLVFADGHEEPDIDLVVGADGAWSKVRPFLSDTTPSYSGIGGLDCYIPSVDSRYPGLSEHVGQGMCLNLGSQKGIMCQRNSNGNIQLYAFGRLPIDWFSTCGIDFTHSTARGKTIAALFSEFTGLQKSLVLNSEPDTIGRQLFTLPPNFRWNHHPRITIIGDAAHLMTPFAGVGVNLAMQDALDLAHAVAGVGWDQRPMAPMDTRLKQFEEAMWARARQNAEATLMYQGLFFHDDGGIAMVEHFAKRRQE</sequence>
<keyword evidence="4" id="KW-0560">Oxidoreductase</keyword>
<evidence type="ECO:0000256" key="5">
    <source>
        <dbReference type="ARBA" id="ARBA00023033"/>
    </source>
</evidence>
<dbReference type="PRINTS" id="PR00420">
    <property type="entry name" value="RNGMNOXGNASE"/>
</dbReference>
<evidence type="ECO:0000256" key="1">
    <source>
        <dbReference type="ARBA" id="ARBA00005179"/>
    </source>
</evidence>
<dbReference type="Gene3D" id="3.50.50.60">
    <property type="entry name" value="FAD/NAD(P)-binding domain"/>
    <property type="match status" value="1"/>
</dbReference>
<dbReference type="Proteomes" id="UP001392437">
    <property type="component" value="Unassembled WGS sequence"/>
</dbReference>
<accession>A0AAW0Q3B7</accession>
<name>A0AAW0Q3B7_9PEZI</name>
<dbReference type="Pfam" id="PF01494">
    <property type="entry name" value="FAD_binding_3"/>
    <property type="match status" value="1"/>
</dbReference>
<evidence type="ECO:0000313" key="8">
    <source>
        <dbReference type="Proteomes" id="UP001392437"/>
    </source>
</evidence>
<evidence type="ECO:0000313" key="7">
    <source>
        <dbReference type="EMBL" id="KAK8092854.1"/>
    </source>
</evidence>
<comment type="pathway">
    <text evidence="1">Secondary metabolite biosynthesis.</text>
</comment>
<evidence type="ECO:0000256" key="4">
    <source>
        <dbReference type="ARBA" id="ARBA00023002"/>
    </source>
</evidence>
<dbReference type="SUPFAM" id="SSF51905">
    <property type="entry name" value="FAD/NAD(P)-binding domain"/>
    <property type="match status" value="1"/>
</dbReference>
<dbReference type="EMBL" id="JAQQWP010000012">
    <property type="protein sequence ID" value="KAK8092854.1"/>
    <property type="molecule type" value="Genomic_DNA"/>
</dbReference>
<evidence type="ECO:0000259" key="6">
    <source>
        <dbReference type="Pfam" id="PF01494"/>
    </source>
</evidence>